<dbReference type="Proteomes" id="UP000176938">
    <property type="component" value="Unassembled WGS sequence"/>
</dbReference>
<dbReference type="Pfam" id="PF10122">
    <property type="entry name" value="Zn_ribbon_Com"/>
    <property type="match status" value="1"/>
</dbReference>
<comment type="caution">
    <text evidence="1">The sequence shown here is derived from an EMBL/GenBank/DDBJ whole genome shotgun (WGS) entry which is preliminary data.</text>
</comment>
<name>A0A1F4R8H7_UNCSA</name>
<organism evidence="1 2">
    <name type="scientific">candidate division WOR-1 bacterium RIFCSPLOWO2_02_FULL_46_20</name>
    <dbReference type="NCBI Taxonomy" id="1802567"/>
    <lineage>
        <taxon>Bacteria</taxon>
        <taxon>Bacillati</taxon>
        <taxon>Saganbacteria</taxon>
    </lineage>
</organism>
<gene>
    <name evidence="1" type="ORF">A3H38_00060</name>
</gene>
<evidence type="ECO:0000313" key="2">
    <source>
        <dbReference type="Proteomes" id="UP000176938"/>
    </source>
</evidence>
<dbReference type="AlphaFoldDB" id="A0A1F4R8H7"/>
<dbReference type="EMBL" id="METP01000052">
    <property type="protein sequence ID" value="OGC04416.1"/>
    <property type="molecule type" value="Genomic_DNA"/>
</dbReference>
<dbReference type="InterPro" id="IPR019294">
    <property type="entry name" value="Translation_reg_Com"/>
</dbReference>
<sequence length="64" mass="7415">MSEFRCQQCNRLLAKVEGEATVEIKCPRCKTMNLYSKEIYITIEEKVKAKVKEDQCTDPEIAET</sequence>
<accession>A0A1F4R8H7</accession>
<evidence type="ECO:0008006" key="3">
    <source>
        <dbReference type="Google" id="ProtNLM"/>
    </source>
</evidence>
<protein>
    <recommendedName>
        <fullName evidence="3">Com family DNA-binding transcriptional regulator</fullName>
    </recommendedName>
</protein>
<evidence type="ECO:0000313" key="1">
    <source>
        <dbReference type="EMBL" id="OGC04416.1"/>
    </source>
</evidence>
<reference evidence="1 2" key="1">
    <citation type="journal article" date="2016" name="Nat. Commun.">
        <title>Thousands of microbial genomes shed light on interconnected biogeochemical processes in an aquifer system.</title>
        <authorList>
            <person name="Anantharaman K."/>
            <person name="Brown C.T."/>
            <person name="Hug L.A."/>
            <person name="Sharon I."/>
            <person name="Castelle C.J."/>
            <person name="Probst A.J."/>
            <person name="Thomas B.C."/>
            <person name="Singh A."/>
            <person name="Wilkins M.J."/>
            <person name="Karaoz U."/>
            <person name="Brodie E.L."/>
            <person name="Williams K.H."/>
            <person name="Hubbard S.S."/>
            <person name="Banfield J.F."/>
        </authorList>
    </citation>
    <scope>NUCLEOTIDE SEQUENCE [LARGE SCALE GENOMIC DNA]</scope>
</reference>
<proteinExistence type="predicted"/>